<dbReference type="Proteomes" id="UP000198287">
    <property type="component" value="Unassembled WGS sequence"/>
</dbReference>
<dbReference type="GO" id="GO:0005739">
    <property type="term" value="C:mitochondrion"/>
    <property type="evidence" value="ECO:0007669"/>
    <property type="project" value="TreeGrafter"/>
</dbReference>
<proteinExistence type="inferred from homology"/>
<accession>A0A226F1D1</accession>
<dbReference type="PANTHER" id="PTHR12318">
    <property type="entry name" value="TESTOSTERONE-REGULATED PROTEIN RP2"/>
    <property type="match status" value="1"/>
</dbReference>
<evidence type="ECO:0000313" key="9">
    <source>
        <dbReference type="EMBL" id="OXA63572.1"/>
    </source>
</evidence>
<dbReference type="SUPFAM" id="SSF55811">
    <property type="entry name" value="Nudix"/>
    <property type="match status" value="1"/>
</dbReference>
<evidence type="ECO:0000256" key="3">
    <source>
        <dbReference type="ARBA" id="ARBA00005582"/>
    </source>
</evidence>
<evidence type="ECO:0000259" key="8">
    <source>
        <dbReference type="PROSITE" id="PS51462"/>
    </source>
</evidence>
<dbReference type="EMBL" id="LNIX01000001">
    <property type="protein sequence ID" value="OXA63572.1"/>
    <property type="molecule type" value="Genomic_DNA"/>
</dbReference>
<comment type="cofactor">
    <cofactor evidence="2">
        <name>Mg(2+)</name>
        <dbReference type="ChEBI" id="CHEBI:18420"/>
    </cofactor>
</comment>
<gene>
    <name evidence="9" type="ORF">Fcan01_03609</name>
</gene>
<dbReference type="AlphaFoldDB" id="A0A226F1D1"/>
<comment type="similarity">
    <text evidence="3">Belongs to the Nudix hydrolase family.</text>
</comment>
<dbReference type="OrthoDB" id="1695362at2759"/>
<dbReference type="Gene3D" id="3.90.79.10">
    <property type="entry name" value="Nucleoside Triphosphate Pyrophosphohydrolase"/>
    <property type="match status" value="1"/>
</dbReference>
<evidence type="ECO:0000256" key="1">
    <source>
        <dbReference type="ARBA" id="ARBA00001936"/>
    </source>
</evidence>
<dbReference type="InterPro" id="IPR000086">
    <property type="entry name" value="NUDIX_hydrolase_dom"/>
</dbReference>
<dbReference type="CDD" id="cd18870">
    <property type="entry name" value="NUDIX_AcylCoAdiphos_Nudt19"/>
    <property type="match status" value="1"/>
</dbReference>
<reference evidence="9 10" key="1">
    <citation type="submission" date="2015-12" db="EMBL/GenBank/DDBJ databases">
        <title>The genome of Folsomia candida.</title>
        <authorList>
            <person name="Faddeeva A."/>
            <person name="Derks M.F."/>
            <person name="Anvar Y."/>
            <person name="Smit S."/>
            <person name="Van Straalen N."/>
            <person name="Roelofs D."/>
        </authorList>
    </citation>
    <scope>NUCLEOTIDE SEQUENCE [LARGE SCALE GENOMIC DNA]</scope>
    <source>
        <strain evidence="9 10">VU population</strain>
        <tissue evidence="9">Whole body</tissue>
    </source>
</reference>
<dbReference type="PROSITE" id="PS51462">
    <property type="entry name" value="NUDIX"/>
    <property type="match status" value="1"/>
</dbReference>
<organism evidence="9 10">
    <name type="scientific">Folsomia candida</name>
    <name type="common">Springtail</name>
    <dbReference type="NCBI Taxonomy" id="158441"/>
    <lineage>
        <taxon>Eukaryota</taxon>
        <taxon>Metazoa</taxon>
        <taxon>Ecdysozoa</taxon>
        <taxon>Arthropoda</taxon>
        <taxon>Hexapoda</taxon>
        <taxon>Collembola</taxon>
        <taxon>Entomobryomorpha</taxon>
        <taxon>Isotomoidea</taxon>
        <taxon>Isotomidae</taxon>
        <taxon>Proisotominae</taxon>
        <taxon>Folsomia</taxon>
    </lineage>
</organism>
<evidence type="ECO:0000256" key="4">
    <source>
        <dbReference type="ARBA" id="ARBA00022723"/>
    </source>
</evidence>
<sequence length="374" mass="42719">MLFRKVKVLVGAGIGQFRRSISFDRLQNSSTKPWRDSGSAIIVAPMNNNPPYSLGYLMIERSKGSGVAPGCVVFPGGVVSPVDFSPRWTNLYRDANIDLGSFQFFDKNAHTPEIYSREGTDAFPYPSSVVFRLAAIRETFEEVGILICRKTDRASNLCDYDYDYEQLSDRKVVQAWQTKIRKSPEEFINLCVELKCVPDLNALSDWSEWLTPTSLKPKARFDTIFYMLILPKMPRVAYDTHEVASAQWASSASLLKDHLEGKIKLMPPQLYELSRMLNLKSIPEFEERVLRRQKLGIERFFPIVEQALDGILFLLPGDDRYSKEPDVLTFSKPQKLDQTFEQLQSSGQKFHRAQLTKDGAYTTVINVERFGHAY</sequence>
<keyword evidence="4" id="KW-0479">Metal-binding</keyword>
<evidence type="ECO:0000256" key="6">
    <source>
        <dbReference type="ARBA" id="ARBA00022842"/>
    </source>
</evidence>
<name>A0A226F1D1_FOLCA</name>
<evidence type="ECO:0000256" key="2">
    <source>
        <dbReference type="ARBA" id="ARBA00001946"/>
    </source>
</evidence>
<keyword evidence="7" id="KW-0464">Manganese</keyword>
<keyword evidence="10" id="KW-1185">Reference proteome</keyword>
<feature type="domain" description="Nudix hydrolase" evidence="8">
    <location>
        <begin position="33"/>
        <end position="271"/>
    </location>
</feature>
<protein>
    <submittedName>
        <fullName evidence="9">Nucleoside diphosphate-linked moiety X motif 19, mitochondrial</fullName>
    </submittedName>
</protein>
<dbReference type="GO" id="GO:0016818">
    <property type="term" value="F:hydrolase activity, acting on acid anhydrides, in phosphorus-containing anhydrides"/>
    <property type="evidence" value="ECO:0007669"/>
    <property type="project" value="InterPro"/>
</dbReference>
<comment type="cofactor">
    <cofactor evidence="1">
        <name>Mn(2+)</name>
        <dbReference type="ChEBI" id="CHEBI:29035"/>
    </cofactor>
</comment>
<keyword evidence="5" id="KW-0378">Hydrolase</keyword>
<evidence type="ECO:0000256" key="5">
    <source>
        <dbReference type="ARBA" id="ARBA00022801"/>
    </source>
</evidence>
<dbReference type="OMA" id="GFMPSAH"/>
<dbReference type="STRING" id="158441.A0A226F1D1"/>
<comment type="caution">
    <text evidence="9">The sequence shown here is derived from an EMBL/GenBank/DDBJ whole genome shotgun (WGS) entry which is preliminary data.</text>
</comment>
<evidence type="ECO:0000313" key="10">
    <source>
        <dbReference type="Proteomes" id="UP000198287"/>
    </source>
</evidence>
<evidence type="ECO:0000256" key="7">
    <source>
        <dbReference type="ARBA" id="ARBA00023211"/>
    </source>
</evidence>
<dbReference type="InterPro" id="IPR015797">
    <property type="entry name" value="NUDIX_hydrolase-like_dom_sf"/>
</dbReference>
<dbReference type="InterPro" id="IPR039121">
    <property type="entry name" value="NUDT19"/>
</dbReference>
<dbReference type="GO" id="GO:0046872">
    <property type="term" value="F:metal ion binding"/>
    <property type="evidence" value="ECO:0007669"/>
    <property type="project" value="UniProtKB-KW"/>
</dbReference>
<dbReference type="PANTHER" id="PTHR12318:SF0">
    <property type="entry name" value="ACYL-COENZYME A DIPHOSPHATASE NUDT19"/>
    <property type="match status" value="1"/>
</dbReference>
<keyword evidence="6" id="KW-0460">Magnesium</keyword>